<name>A0AAU8LWR8_9BACT</name>
<feature type="signal peptide" evidence="1">
    <location>
        <begin position="1"/>
        <end position="19"/>
    </location>
</feature>
<evidence type="ECO:0000256" key="1">
    <source>
        <dbReference type="SAM" id="SignalP"/>
    </source>
</evidence>
<dbReference type="Pfam" id="PF07603">
    <property type="entry name" value="Lcl_C"/>
    <property type="match status" value="1"/>
</dbReference>
<dbReference type="KEGG" id="eaj:Q3M24_00575"/>
<dbReference type="InterPro" id="IPR011460">
    <property type="entry name" value="Lcl_C"/>
</dbReference>
<reference evidence="3" key="1">
    <citation type="journal article" date="2024" name="Syst. Appl. Microbiol.">
        <title>First single-strain enrichments of Electrothrix cable bacteria, description of E. aestuarii sp. nov. and E. rattekaaiensis sp. nov., and proposal of a cable bacteria taxonomy following the rules of the SeqCode.</title>
        <authorList>
            <person name="Plum-Jensen L.E."/>
            <person name="Schramm A."/>
            <person name="Marshall I.P.G."/>
        </authorList>
    </citation>
    <scope>NUCLEOTIDE SEQUENCE</scope>
    <source>
        <strain evidence="3">Rat1</strain>
    </source>
</reference>
<dbReference type="PANTHER" id="PTHR35812">
    <property type="entry name" value="LIPOPROTEIN"/>
    <property type="match status" value="1"/>
</dbReference>
<keyword evidence="1" id="KW-0732">Signal</keyword>
<reference evidence="3" key="2">
    <citation type="submission" date="2024-06" db="EMBL/GenBank/DDBJ databases">
        <authorList>
            <person name="Plum-Jensen L.E."/>
            <person name="Schramm A."/>
            <person name="Marshall I.P.G."/>
        </authorList>
    </citation>
    <scope>NUCLEOTIDE SEQUENCE</scope>
    <source>
        <strain evidence="3">Rat1</strain>
    </source>
</reference>
<evidence type="ECO:0000259" key="2">
    <source>
        <dbReference type="Pfam" id="PF07603"/>
    </source>
</evidence>
<organism evidence="3">
    <name type="scientific">Candidatus Electrothrix aestuarii</name>
    <dbReference type="NCBI Taxonomy" id="3062594"/>
    <lineage>
        <taxon>Bacteria</taxon>
        <taxon>Pseudomonadati</taxon>
        <taxon>Thermodesulfobacteriota</taxon>
        <taxon>Desulfobulbia</taxon>
        <taxon>Desulfobulbales</taxon>
        <taxon>Desulfobulbaceae</taxon>
        <taxon>Candidatus Electrothrix</taxon>
    </lineage>
</organism>
<accession>A0AAU8LWR8</accession>
<dbReference type="PANTHER" id="PTHR35812:SF1">
    <property type="entry name" value="LIPOPROTEIN"/>
    <property type="match status" value="1"/>
</dbReference>
<dbReference type="AlphaFoldDB" id="A0AAU8LWR8"/>
<proteinExistence type="predicted"/>
<gene>
    <name evidence="3" type="ORF">Q3M24_00575</name>
</gene>
<evidence type="ECO:0000313" key="3">
    <source>
        <dbReference type="EMBL" id="XCN73289.1"/>
    </source>
</evidence>
<feature type="domain" description="Lcl C-terminal" evidence="2">
    <location>
        <begin position="43"/>
        <end position="178"/>
    </location>
</feature>
<feature type="chain" id="PRO_5043313933" evidence="1">
    <location>
        <begin position="20"/>
        <end position="181"/>
    </location>
</feature>
<sequence>MRIFFLMLCCVFSAATVHGEQTCKPDVIQASTPDSQFIDNRDGTVTDFKTGLMWKKCLEGVAGDNCENGSPGSFTWQQALQRPGAVNIGGGVAGYTDWRLPNVKELLSLVEEQCYNPAINLNRFPNTLIVSVWSASPCYEGYPAYSWTVSFLEGKAGNNKRNVNISSSGGSIAVRLVRDGR</sequence>
<protein>
    <submittedName>
        <fullName evidence="3">DUF1566 domain-containing protein</fullName>
    </submittedName>
</protein>
<dbReference type="EMBL" id="CP159373">
    <property type="protein sequence ID" value="XCN73289.1"/>
    <property type="molecule type" value="Genomic_DNA"/>
</dbReference>